<dbReference type="PROSITE" id="PS51257">
    <property type="entry name" value="PROKAR_LIPOPROTEIN"/>
    <property type="match status" value="1"/>
</dbReference>
<feature type="signal peptide" evidence="1">
    <location>
        <begin position="1"/>
        <end position="19"/>
    </location>
</feature>
<evidence type="ECO:0000313" key="3">
    <source>
        <dbReference type="Proteomes" id="UP000237271"/>
    </source>
</evidence>
<reference evidence="2 3" key="1">
    <citation type="journal article" date="2017" name="Genome Biol. Evol.">
        <title>Phytophthora megakarya and P. palmivora, closely related causal agents of cacao black pod rot, underwent increases in genome sizes and gene numbers by different mechanisms.</title>
        <authorList>
            <person name="Ali S.S."/>
            <person name="Shao J."/>
            <person name="Lary D.J."/>
            <person name="Kronmiller B."/>
            <person name="Shen D."/>
            <person name="Strem M.D."/>
            <person name="Amoako-Attah I."/>
            <person name="Akrofi A.Y."/>
            <person name="Begoude B.A."/>
            <person name="Ten Hoopen G.M."/>
            <person name="Coulibaly K."/>
            <person name="Kebe B.I."/>
            <person name="Melnick R.L."/>
            <person name="Guiltinan M.J."/>
            <person name="Tyler B.M."/>
            <person name="Meinhardt L.W."/>
            <person name="Bailey B.A."/>
        </authorList>
    </citation>
    <scope>NUCLEOTIDE SEQUENCE [LARGE SCALE GENOMIC DNA]</scope>
    <source>
        <strain evidence="3">sbr112.9</strain>
    </source>
</reference>
<accession>A0A2P4YI54</accession>
<dbReference type="Proteomes" id="UP000237271">
    <property type="component" value="Unassembled WGS sequence"/>
</dbReference>
<name>A0A2P4YI54_9STRA</name>
<dbReference type="OrthoDB" id="77273at2759"/>
<comment type="caution">
    <text evidence="2">The sequence shown here is derived from an EMBL/GenBank/DDBJ whole genome shotgun (WGS) entry which is preliminary data.</text>
</comment>
<gene>
    <name evidence="2" type="ORF">PHPALM_5129</name>
</gene>
<feature type="chain" id="PRO_5015147784" evidence="1">
    <location>
        <begin position="20"/>
        <end position="106"/>
    </location>
</feature>
<organism evidence="2 3">
    <name type="scientific">Phytophthora palmivora</name>
    <dbReference type="NCBI Taxonomy" id="4796"/>
    <lineage>
        <taxon>Eukaryota</taxon>
        <taxon>Sar</taxon>
        <taxon>Stramenopiles</taxon>
        <taxon>Oomycota</taxon>
        <taxon>Peronosporomycetes</taxon>
        <taxon>Peronosporales</taxon>
        <taxon>Peronosporaceae</taxon>
        <taxon>Phytophthora</taxon>
    </lineage>
</organism>
<dbReference type="EMBL" id="NCKW01002569">
    <property type="protein sequence ID" value="POM77480.1"/>
    <property type="molecule type" value="Genomic_DNA"/>
</dbReference>
<protein>
    <submittedName>
        <fullName evidence="2">Uncharacterized protein</fullName>
    </submittedName>
</protein>
<dbReference type="AlphaFoldDB" id="A0A2P4YI54"/>
<evidence type="ECO:0000313" key="2">
    <source>
        <dbReference type="EMBL" id="POM77480.1"/>
    </source>
</evidence>
<proteinExistence type="predicted"/>
<keyword evidence="3" id="KW-1185">Reference proteome</keyword>
<keyword evidence="1" id="KW-0732">Signal</keyword>
<evidence type="ECO:0000256" key="1">
    <source>
        <dbReference type="SAM" id="SignalP"/>
    </source>
</evidence>
<sequence>MKTFLALTGVAGLFSFAHAAASCSDCGGNTCMLDGTATTITGGATSLSVNFCNYDSTKNSTYAINFGVSSLPSCDAKNETLPTLASLVAADGCTADACSVTVNYKS</sequence>